<comment type="pathway">
    <text evidence="4">Lipid metabolism.</text>
</comment>
<keyword evidence="14" id="KW-0594">Phospholipid biosynthesis</keyword>
<gene>
    <name evidence="18" type="primary">CDS1</name>
    <name evidence="18" type="ORF">FOZ60_016941</name>
</gene>
<keyword evidence="8 16" id="KW-0808">Transferase</keyword>
<comment type="caution">
    <text evidence="18">The sequence shown here is derived from an EMBL/GenBank/DDBJ whole genome shotgun (WGS) entry which is preliminary data.</text>
</comment>
<proteinExistence type="inferred from homology"/>
<comment type="catalytic activity">
    <reaction evidence="1 16">
        <text>a 1,2-diacyl-sn-glycero-3-phosphate + CTP + H(+) = a CDP-1,2-diacyl-sn-glycerol + diphosphate</text>
        <dbReference type="Rhea" id="RHEA:16229"/>
        <dbReference type="ChEBI" id="CHEBI:15378"/>
        <dbReference type="ChEBI" id="CHEBI:33019"/>
        <dbReference type="ChEBI" id="CHEBI:37563"/>
        <dbReference type="ChEBI" id="CHEBI:58332"/>
        <dbReference type="ChEBI" id="CHEBI:58608"/>
        <dbReference type="EC" id="2.7.7.41"/>
    </reaction>
</comment>
<dbReference type="EMBL" id="JABANP010000093">
    <property type="protein sequence ID" value="KAF4690743.1"/>
    <property type="molecule type" value="Genomic_DNA"/>
</dbReference>
<keyword evidence="10 16" id="KW-0548">Nucleotidyltransferase</keyword>
<comment type="subcellular location">
    <subcellularLocation>
        <location evidence="2">Membrane</location>
        <topology evidence="2">Multi-pass membrane protein</topology>
    </subcellularLocation>
</comment>
<dbReference type="AlphaFoldDB" id="A0A7J6P3J3"/>
<evidence type="ECO:0000256" key="8">
    <source>
        <dbReference type="ARBA" id="ARBA00022679"/>
    </source>
</evidence>
<dbReference type="OrthoDB" id="10260889at2759"/>
<comment type="pathway">
    <text evidence="3 16">Phospholipid metabolism; CDP-diacylglycerol biosynthesis; CDP-diacylglycerol from sn-glycerol 3-phosphate: step 3/3.</text>
</comment>
<evidence type="ECO:0000256" key="12">
    <source>
        <dbReference type="ARBA" id="ARBA00023098"/>
    </source>
</evidence>
<dbReference type="GO" id="GO:0016024">
    <property type="term" value="P:CDP-diacylglycerol biosynthetic process"/>
    <property type="evidence" value="ECO:0007669"/>
    <property type="project" value="UniProtKB-UniPathway"/>
</dbReference>
<dbReference type="Pfam" id="PF01148">
    <property type="entry name" value="CTP_transf_1"/>
    <property type="match status" value="1"/>
</dbReference>
<dbReference type="EC" id="2.7.7.41" evidence="6 16"/>
<dbReference type="Proteomes" id="UP000541610">
    <property type="component" value="Unassembled WGS sequence"/>
</dbReference>
<feature type="transmembrane region" description="Helical" evidence="17">
    <location>
        <begin position="36"/>
        <end position="53"/>
    </location>
</feature>
<sequence>MGHFYCSLLVLGIAAGMFQEICMLKRNKEKDLQLPLFYSLRWYLFFVTVFYGYKRFMTDRFDRLAMVYPSIHFIVKYHGVISYTLLVIGLVAFVLSLRKYTLRYQFGQLAWTIVTLIIVVVQGIAMTANIYNGLIWFFLPTSLVIVNDIFAYLFGFFFGHHPLIKLSPKKTWEGFIGGSVATMIFAIIWCSFLQKYEYFTCRQEEIVFKPFIHHPAVRNTEMQLTDMQIHALVLGVFASLVAPFGGFLASGFKRAFKIKDFGDSIPGHGGLTDRFDCQVVMGMFTYVYLSNFVVADSATAFTNLLEKPPPGIAIEYPDKASVSSSAITTAATDPGPFASCVFLGLGSHSAGKGEIGGDQGWPQWLERDRPNDCGRRAESQSTAADAREFKFGRPAPSSQFQAEELMERIGQSPRLTDRLAFLMGKQGHQTIRDPDCPFILLIVAQGSWLPHFIKQNEPNHGTIYSRFVEGKLVQVDDTNRGTPAESEDGCTTIQPHTSVIGICARLIGFSPRLIRRRAQSIEIDCRLLQMAGVGQGEHAAVEGFATIIAEMIEMLRRARQSATAALREVQASAAAYTLIRQNLFGSAAVVRLRWKVDEWLKSSRGIRKSQYNSLFEKEDAARIASST</sequence>
<keyword evidence="7" id="KW-0444">Lipid biosynthesis</keyword>
<evidence type="ECO:0000256" key="2">
    <source>
        <dbReference type="ARBA" id="ARBA00004141"/>
    </source>
</evidence>
<dbReference type="PANTHER" id="PTHR13773">
    <property type="entry name" value="PHOSPHATIDATE CYTIDYLYLTRANSFERASE"/>
    <property type="match status" value="1"/>
</dbReference>
<evidence type="ECO:0000256" key="13">
    <source>
        <dbReference type="ARBA" id="ARBA00023136"/>
    </source>
</evidence>
<feature type="transmembrane region" description="Helical" evidence="17">
    <location>
        <begin position="134"/>
        <end position="159"/>
    </location>
</feature>
<dbReference type="GO" id="GO:0005789">
    <property type="term" value="C:endoplasmic reticulum membrane"/>
    <property type="evidence" value="ECO:0007669"/>
    <property type="project" value="TreeGrafter"/>
</dbReference>
<dbReference type="PANTHER" id="PTHR13773:SF8">
    <property type="entry name" value="PHOSPHATIDATE CYTIDYLYLTRANSFERASE, PHOTORECEPTOR-SPECIFIC"/>
    <property type="match status" value="1"/>
</dbReference>
<evidence type="ECO:0000256" key="6">
    <source>
        <dbReference type="ARBA" id="ARBA00012487"/>
    </source>
</evidence>
<evidence type="ECO:0000256" key="5">
    <source>
        <dbReference type="ARBA" id="ARBA00010185"/>
    </source>
</evidence>
<feature type="transmembrane region" description="Helical" evidence="17">
    <location>
        <begin position="109"/>
        <end position="128"/>
    </location>
</feature>
<evidence type="ECO:0000256" key="9">
    <source>
        <dbReference type="ARBA" id="ARBA00022692"/>
    </source>
</evidence>
<keyword evidence="13 17" id="KW-0472">Membrane</keyword>
<accession>A0A7J6P3J3</accession>
<feature type="transmembrane region" description="Helical" evidence="17">
    <location>
        <begin position="171"/>
        <end position="189"/>
    </location>
</feature>
<evidence type="ECO:0000313" key="18">
    <source>
        <dbReference type="EMBL" id="KAF4690743.1"/>
    </source>
</evidence>
<evidence type="ECO:0000256" key="3">
    <source>
        <dbReference type="ARBA" id="ARBA00005119"/>
    </source>
</evidence>
<keyword evidence="9 16" id="KW-0812">Transmembrane</keyword>
<reference evidence="18 19" key="1">
    <citation type="submission" date="2020-04" db="EMBL/GenBank/DDBJ databases">
        <title>Perkinsus olseni comparative genomics.</title>
        <authorList>
            <person name="Bogema D.R."/>
        </authorList>
    </citation>
    <scope>NUCLEOTIDE SEQUENCE [LARGE SCALE GENOMIC DNA]</scope>
    <source>
        <strain evidence="18">00978-12</strain>
    </source>
</reference>
<dbReference type="UniPathway" id="UPA00557">
    <property type="reaction ID" value="UER00614"/>
</dbReference>
<dbReference type="InterPro" id="IPR016720">
    <property type="entry name" value="PC_Trfase_euk"/>
</dbReference>
<evidence type="ECO:0000256" key="4">
    <source>
        <dbReference type="ARBA" id="ARBA00005189"/>
    </source>
</evidence>
<dbReference type="PROSITE" id="PS01315">
    <property type="entry name" value="CDS"/>
    <property type="match status" value="1"/>
</dbReference>
<evidence type="ECO:0000256" key="14">
    <source>
        <dbReference type="ARBA" id="ARBA00023209"/>
    </source>
</evidence>
<organism evidence="18 19">
    <name type="scientific">Perkinsus olseni</name>
    <name type="common">Perkinsus atlanticus</name>
    <dbReference type="NCBI Taxonomy" id="32597"/>
    <lineage>
        <taxon>Eukaryota</taxon>
        <taxon>Sar</taxon>
        <taxon>Alveolata</taxon>
        <taxon>Perkinsozoa</taxon>
        <taxon>Perkinsea</taxon>
        <taxon>Perkinsida</taxon>
        <taxon>Perkinsidae</taxon>
        <taxon>Perkinsus</taxon>
    </lineage>
</organism>
<name>A0A7J6P3J3_PEROL</name>
<feature type="transmembrane region" description="Helical" evidence="17">
    <location>
        <begin position="6"/>
        <end position="24"/>
    </location>
</feature>
<evidence type="ECO:0000256" key="17">
    <source>
        <dbReference type="SAM" id="Phobius"/>
    </source>
</evidence>
<keyword evidence="12" id="KW-0443">Lipid metabolism</keyword>
<evidence type="ECO:0000256" key="16">
    <source>
        <dbReference type="RuleBase" id="RU003938"/>
    </source>
</evidence>
<protein>
    <recommendedName>
        <fullName evidence="6 16">Phosphatidate cytidylyltransferase</fullName>
        <ecNumber evidence="6 16">2.7.7.41</ecNumber>
    </recommendedName>
</protein>
<evidence type="ECO:0000256" key="15">
    <source>
        <dbReference type="ARBA" id="ARBA00023264"/>
    </source>
</evidence>
<comment type="similarity">
    <text evidence="5 16">Belongs to the CDS family.</text>
</comment>
<evidence type="ECO:0000256" key="7">
    <source>
        <dbReference type="ARBA" id="ARBA00022516"/>
    </source>
</evidence>
<feature type="transmembrane region" description="Helical" evidence="17">
    <location>
        <begin position="73"/>
        <end position="97"/>
    </location>
</feature>
<evidence type="ECO:0000313" key="19">
    <source>
        <dbReference type="Proteomes" id="UP000541610"/>
    </source>
</evidence>
<evidence type="ECO:0000256" key="1">
    <source>
        <dbReference type="ARBA" id="ARBA00001698"/>
    </source>
</evidence>
<keyword evidence="15" id="KW-1208">Phospholipid metabolism</keyword>
<dbReference type="GO" id="GO:0004605">
    <property type="term" value="F:phosphatidate cytidylyltransferase activity"/>
    <property type="evidence" value="ECO:0007669"/>
    <property type="project" value="UniProtKB-EC"/>
</dbReference>
<evidence type="ECO:0000256" key="11">
    <source>
        <dbReference type="ARBA" id="ARBA00022989"/>
    </source>
</evidence>
<keyword evidence="11 17" id="KW-1133">Transmembrane helix</keyword>
<evidence type="ECO:0000256" key="10">
    <source>
        <dbReference type="ARBA" id="ARBA00022695"/>
    </source>
</evidence>
<dbReference type="InterPro" id="IPR000374">
    <property type="entry name" value="PC_trans"/>
</dbReference>
<feature type="transmembrane region" description="Helical" evidence="17">
    <location>
        <begin position="229"/>
        <end position="249"/>
    </location>
</feature>